<dbReference type="InterPro" id="IPR025662">
    <property type="entry name" value="Sigma_54_int_dom_ATP-bd_1"/>
</dbReference>
<dbReference type="PANTHER" id="PTHR48103">
    <property type="entry name" value="MIDASIN-RELATED"/>
    <property type="match status" value="1"/>
</dbReference>
<dbReference type="GO" id="GO:0005524">
    <property type="term" value="F:ATP binding"/>
    <property type="evidence" value="ECO:0007669"/>
    <property type="project" value="UniProtKB-KW"/>
</dbReference>
<sequence>MNNHITISFNQGEELYSTYKSFYTLKKLPNQLFKFNKSLSIDEILNQLSLLALDHTLPTYYCYKPIFLELIARWKLENPGSIILFALSRLLHISTEYLNLFELFLSHNAFWDNIEIEVFELESILLAFYRLLKFDINRFKSFIKPKALYQIINKSGDEFQVCKFLAIQILSLYLQASEISKNKMIDTHLPRNKNLESNYEGETVNYYFIALLEAKRISNFLSLPKVEYNSNPEKTKSIQIPPESLSSTVTSVCGVLVPHLNISKSESAPLQQEETKFVPTNSAVEVLRKLASSVQFNKPVMLYGKAGSGKTFLINQLANYMSYSDSIVKIHLGEQTDAKLLLGTYASGEKPGTFEWRTGVLTSAVQEGKWVLIEDIDKAPTEVLSVLLTLLEKRELSIPSRGEVIKAKNGFQLFSTIRTSNDSKKDSIPDLIGIRLWELIKVEVPNEIDLKNILVTKFPLLINLIGSFIKCYNEIIRIYSLSSFVTLNKGSHPRVISFRDLMKFCSRCNNMLMVEGIIKPDQLLESSIFDNIFAEAVDCFGSAITEPQALTPLINVIGETLEIPTSRINLFLSKHVPIFINDDEKLKIGRAVLKKTAQDKALYNKRSSNNNNTSFARTNHSLRLMEQIAVAIEMVEPVLLVGETGTGKTTVVQQVAKLMNKKLTVINVSQQTETGDLLGGYKPVNTKTVAVPIQEMFENLFIGTFSEKKNAKFSKILSKCFNKSQWKNVIKLWREALKMAKDILSEPESEHEEEDGGPRKKRKLKSFEKSVLLEKWIDFENKIKEFELQSSTLDNSFVFNFVEGSLVKAVRNGEWLLLDELNLATSDTLESIADLLADTINQRSILLSERGDVESIKAHPEFRIFGCMNPSTDVGKKDLPLSIRSRFTEIYVHSPDRDIQDLLAIIDKYIGRFAVGDEWVGNDIAELYLKAKQLSETNKIVDGANQRPHFSIRTLTRTLIYVCDIASIYGLRRALYEGFSMSFLTLLDRKSEDILKPEILKYTVDRLKNSKSVMSQIPPVPSSNPDEYVQFKHYWMKHGPQEIVPQPHYIITPFVEKNMLNLVRATAGRRFPVLIQGPTSAGKTSMINYLANITGHKFVRINNHEHTDLQEYLGTYISDSTGKLVFKEGVLVEALRKGHWIVLDELNLAPTDVLEALNRLLDDNRELFIPETQEVIHPHPDFMLFATQNPPGLYGGRKVLSRAFRNRFLELHFDDIPQDELEIILRERCQIAPSYGKKIVEVYRQLSVQRQSTRLFEQKNSFATLRDLFRWAMRDAVGYEELAANGYMLLAERVRKEDEKEVVKKTIEKVMKVKLDMDEYYKSLEVEAIFKSDSSIVWTKAMRRLAVLVSASIKYKEPLLLVGETGCGKTTVCQVVAKFLETGDLLGAQRPVRNKYETQSSLFNHLLELFAKLGIETATATTASLTLDNLLTQYNKITVPEEYKELVEQIEIEKKNLSLLFEWSDGPLVRAMKSGDFFLLDEISLADDSVLERLNSVLESERSLLLAEKGTDDAFVTASDSFEFLATMNPGGDYGKKELSPALRNRFTEIWVPSMEDFNDVSQIVESRLKYKQLTTAIVKFSEWFAKQFGGGHTNNGVISLRDILAWTEFINSCPDNLNPMAALYHGASMVFIDALGTNNTAYLAENESRLHIIKQECVTKLSLFADYDLTEFLNNQFQVSIGSHDLTAGLFSIPILEGSEHNKSFNLEAPTTAANAMRVIRAMQVKKPILLEGSPGVGKTSLITALASATGNPLVRINLSEQTDLVDLFGSDAPAEGGKAGEFVWRDAPFLRAMQRGEWVLLDEMNLASQSVLEGLNACLDHRGEAYIPELDKSFKRHPKFTVFAAQNPQYQGGGRKGLPKSFDLNMISQFMSQLEEQVVIKKSWGAQGGPWEFNLRDSLRWLSLYTSGNISQDIQLSDFIDMIICQRFRNGDDRRHAQKLFLSIFGEIIERDNYYNCSESFIQAGGALIARNDLIQYVNGGKLLPLQCNFTFMETAFRCAKLDEFSMNSDVDSMDILGGYEQVDLSRETNALFEKTHILINELIVTNLRYQGKIKDLVNAAEILFQKLNETASVKFEWFDGLLVQAVEKGNWLVLDNANLCSPSVLDRLNSLLETNGSLIINECSLEDGQPRRNRIIYGFLGTKGNWFDRQILGFSPCTTDESLQIKIEELDISDKRVVPTSSFNLDKESAIKSFSLIDDAFSLGNISASALWSFVQLKNFPLLKDWASVVFSSSEFAQTSKSYAEKLCDTLKYIEQTSLVDISSSVYFPHIAKSSNSNYSESTMIFEVLKEIVELNDTVSKIESNAMDKKVHELSFIEKSAASTLGRQIKSPPKLELFRFVKSLQGFIISCFLNSFKTDLFTGVIYQPLHELLLF</sequence>
<dbReference type="GO" id="GO:0016887">
    <property type="term" value="F:ATP hydrolysis activity"/>
    <property type="evidence" value="ECO:0007669"/>
    <property type="project" value="InterPro"/>
</dbReference>
<dbReference type="Pfam" id="PF07728">
    <property type="entry name" value="AAA_5"/>
    <property type="match status" value="7"/>
</dbReference>
<dbReference type="FunFam" id="3.40.50.300:FF:000712">
    <property type="entry name" value="Midasin"/>
    <property type="match status" value="1"/>
</dbReference>
<comment type="caution">
    <text evidence="12">The sequence shown here is derived from an EMBL/GenBank/DDBJ whole genome shotgun (WGS) entry which is preliminary data.</text>
</comment>
<dbReference type="PROSITE" id="PS00675">
    <property type="entry name" value="SIGMA54_INTERACT_1"/>
    <property type="match status" value="1"/>
</dbReference>
<evidence type="ECO:0000256" key="2">
    <source>
        <dbReference type="ARBA" id="ARBA00004642"/>
    </source>
</evidence>
<evidence type="ECO:0000256" key="10">
    <source>
        <dbReference type="ARBA" id="ARBA00077000"/>
    </source>
</evidence>
<evidence type="ECO:0000256" key="1">
    <source>
        <dbReference type="ARBA" id="ARBA00004604"/>
    </source>
</evidence>
<dbReference type="InterPro" id="IPR011704">
    <property type="entry name" value="ATPase_dyneun-rel_AAA"/>
</dbReference>
<proteinExistence type="inferred from homology"/>
<evidence type="ECO:0000313" key="13">
    <source>
        <dbReference type="Proteomes" id="UP000536275"/>
    </source>
</evidence>
<dbReference type="GO" id="GO:0000055">
    <property type="term" value="P:ribosomal large subunit export from nucleus"/>
    <property type="evidence" value="ECO:0007669"/>
    <property type="project" value="TreeGrafter"/>
</dbReference>
<feature type="domain" description="AAA+ ATPase" evidence="11">
    <location>
        <begin position="1726"/>
        <end position="1884"/>
    </location>
</feature>
<evidence type="ECO:0000256" key="7">
    <source>
        <dbReference type="ARBA" id="ARBA00022840"/>
    </source>
</evidence>
<accession>A0A8H6C156</accession>
<evidence type="ECO:0000256" key="6">
    <source>
        <dbReference type="ARBA" id="ARBA00022741"/>
    </source>
</evidence>
<reference evidence="12 13" key="1">
    <citation type="submission" date="2020-03" db="EMBL/GenBank/DDBJ databases">
        <title>FDA dAtabase for Regulatory Grade micrObial Sequences (FDA-ARGOS): Supporting development and validation of Infectious Disease Dx tests.</title>
        <authorList>
            <person name="Campos J."/>
            <person name="Goldberg B."/>
            <person name="Tallon L."/>
            <person name="Sadzewicz L."/>
            <person name="Vavikolanu K."/>
            <person name="Mehta A."/>
            <person name="Aluvathingal J."/>
            <person name="Nadendla S."/>
            <person name="Nandy P."/>
            <person name="Geyer C."/>
            <person name="Yan Y."/>
            <person name="Sichtig H."/>
        </authorList>
    </citation>
    <scope>NUCLEOTIDE SEQUENCE [LARGE SCALE GENOMIC DNA]</scope>
    <source>
        <strain evidence="12 13">FDAARGOS_656</strain>
    </source>
</reference>
<feature type="domain" description="AAA+ ATPase" evidence="11">
    <location>
        <begin position="634"/>
        <end position="897"/>
    </location>
</feature>
<dbReference type="GO" id="GO:0030687">
    <property type="term" value="C:preribosome, large subunit precursor"/>
    <property type="evidence" value="ECO:0007669"/>
    <property type="project" value="TreeGrafter"/>
</dbReference>
<protein>
    <recommendedName>
        <fullName evidence="4">Midasin</fullName>
    </recommendedName>
    <alternativeName>
        <fullName evidence="10">MIDAS-containing protein</fullName>
    </alternativeName>
</protein>
<dbReference type="SMART" id="SM00382">
    <property type="entry name" value="AAA"/>
    <property type="match status" value="5"/>
</dbReference>
<dbReference type="CDD" id="cd00009">
    <property type="entry name" value="AAA"/>
    <property type="match status" value="1"/>
</dbReference>
<evidence type="ECO:0000256" key="4">
    <source>
        <dbReference type="ARBA" id="ARBA00017143"/>
    </source>
</evidence>
<dbReference type="SUPFAM" id="SSF52540">
    <property type="entry name" value="P-loop containing nucleoside triphosphate hydrolases"/>
    <property type="match status" value="6"/>
</dbReference>
<evidence type="ECO:0000313" key="12">
    <source>
        <dbReference type="EMBL" id="KAF6070006.1"/>
    </source>
</evidence>
<dbReference type="Proteomes" id="UP000536275">
    <property type="component" value="Unassembled WGS sequence"/>
</dbReference>
<comment type="subcellular location">
    <subcellularLocation>
        <location evidence="1">Nucleus</location>
        <location evidence="1">Nucleolus</location>
    </subcellularLocation>
    <subcellularLocation>
        <location evidence="2">Nucleus</location>
        <location evidence="2">Nucleoplasm</location>
    </subcellularLocation>
</comment>
<evidence type="ECO:0000259" key="11">
    <source>
        <dbReference type="SMART" id="SM00382"/>
    </source>
</evidence>
<keyword evidence="9" id="KW-0539">Nucleus</keyword>
<keyword evidence="8" id="KW-0143">Chaperone</keyword>
<dbReference type="InterPro" id="IPR048617">
    <property type="entry name" value="MDN1_AAA_lid_4"/>
</dbReference>
<evidence type="ECO:0000256" key="9">
    <source>
        <dbReference type="ARBA" id="ARBA00023242"/>
    </source>
</evidence>
<dbReference type="FunFam" id="3.40.50.300:FF:001368">
    <property type="entry name" value="Midasin"/>
    <property type="match status" value="1"/>
</dbReference>
<dbReference type="GO" id="GO:0005654">
    <property type="term" value="C:nucleoplasm"/>
    <property type="evidence" value="ECO:0007669"/>
    <property type="project" value="UniProtKB-SubCell"/>
</dbReference>
<evidence type="ECO:0000256" key="3">
    <source>
        <dbReference type="ARBA" id="ARBA00007188"/>
    </source>
</evidence>
<dbReference type="InterPro" id="IPR027417">
    <property type="entry name" value="P-loop_NTPase"/>
</dbReference>
<gene>
    <name evidence="12" type="ORF">FOB64_002704</name>
</gene>
<dbReference type="GO" id="GO:0000027">
    <property type="term" value="P:ribosomal large subunit assembly"/>
    <property type="evidence" value="ECO:0007669"/>
    <property type="project" value="TreeGrafter"/>
</dbReference>
<dbReference type="InterPro" id="IPR003593">
    <property type="entry name" value="AAA+_ATPase"/>
</dbReference>
<dbReference type="GO" id="GO:0005730">
    <property type="term" value="C:nucleolus"/>
    <property type="evidence" value="ECO:0007669"/>
    <property type="project" value="UniProtKB-SubCell"/>
</dbReference>
<dbReference type="InterPro" id="IPR040848">
    <property type="entry name" value="AAA_lid_7"/>
</dbReference>
<comment type="similarity">
    <text evidence="3">Belongs to the midasin family.</text>
</comment>
<keyword evidence="7" id="KW-0067">ATP-binding</keyword>
<dbReference type="EMBL" id="JABWAD010000028">
    <property type="protein sequence ID" value="KAF6070006.1"/>
    <property type="molecule type" value="Genomic_DNA"/>
</dbReference>
<keyword evidence="6" id="KW-0547">Nucleotide-binding</keyword>
<dbReference type="FunFam" id="3.40.50.300:FF:000142">
    <property type="entry name" value="Midasin"/>
    <property type="match status" value="1"/>
</dbReference>
<feature type="domain" description="AAA+ ATPase" evidence="11">
    <location>
        <begin position="1069"/>
        <end position="1214"/>
    </location>
</feature>
<evidence type="ECO:0000256" key="5">
    <source>
        <dbReference type="ARBA" id="ARBA00022553"/>
    </source>
</evidence>
<feature type="domain" description="AAA+ ATPase" evidence="11">
    <location>
        <begin position="1355"/>
        <end position="1556"/>
    </location>
</feature>
<dbReference type="Gene3D" id="3.40.50.300">
    <property type="entry name" value="P-loop containing nucleotide triphosphate hydrolases"/>
    <property type="match status" value="6"/>
</dbReference>
<dbReference type="Pfam" id="PF21108">
    <property type="entry name" value="MDN1_4th"/>
    <property type="match status" value="1"/>
</dbReference>
<name>A0A8H6C156_CANAX</name>
<dbReference type="InterPro" id="IPR041190">
    <property type="entry name" value="Midasin_AAA_lid_5"/>
</dbReference>
<dbReference type="Pfam" id="PF17867">
    <property type="entry name" value="AAA_lid_7"/>
    <property type="match status" value="3"/>
</dbReference>
<dbReference type="FunFam" id="3.40.50.300:FF:000582">
    <property type="entry name" value="Midasin"/>
    <property type="match status" value="1"/>
</dbReference>
<evidence type="ECO:0000256" key="8">
    <source>
        <dbReference type="ARBA" id="ARBA00023186"/>
    </source>
</evidence>
<dbReference type="PANTHER" id="PTHR48103:SF2">
    <property type="entry name" value="MIDASIN"/>
    <property type="match status" value="1"/>
</dbReference>
<dbReference type="Pfam" id="PF17865">
    <property type="entry name" value="AAA_lid_5"/>
    <property type="match status" value="1"/>
</dbReference>
<keyword evidence="5" id="KW-0597">Phosphoprotein</keyword>
<organism evidence="12 13">
    <name type="scientific">Candida albicans</name>
    <name type="common">Yeast</name>
    <dbReference type="NCBI Taxonomy" id="5476"/>
    <lineage>
        <taxon>Eukaryota</taxon>
        <taxon>Fungi</taxon>
        <taxon>Dikarya</taxon>
        <taxon>Ascomycota</taxon>
        <taxon>Saccharomycotina</taxon>
        <taxon>Pichiomycetes</taxon>
        <taxon>Debaryomycetaceae</taxon>
        <taxon>Candida/Lodderomyces clade</taxon>
        <taxon>Candida</taxon>
    </lineage>
</organism>
<feature type="domain" description="AAA+ ATPase" evidence="11">
    <location>
        <begin position="296"/>
        <end position="446"/>
    </location>
</feature>